<dbReference type="VEuPathDB" id="VectorBase:BGLB023432"/>
<dbReference type="EnsemblMetazoa" id="BGLB023432-RA">
    <property type="protein sequence ID" value="BGLB023432-PA"/>
    <property type="gene ID" value="BGLB023432"/>
</dbReference>
<accession>A0A2C9KTZ0</accession>
<dbReference type="KEGG" id="bgt:106051104"/>
<evidence type="ECO:0000259" key="1">
    <source>
        <dbReference type="Pfam" id="PF14644"/>
    </source>
</evidence>
<evidence type="ECO:0000313" key="3">
    <source>
        <dbReference type="Proteomes" id="UP000076420"/>
    </source>
</evidence>
<name>A0A2C9KTZ0_BIOGL</name>
<organism evidence="2 3">
    <name type="scientific">Biomphalaria glabrata</name>
    <name type="common">Bloodfluke planorb</name>
    <name type="synonym">Freshwater snail</name>
    <dbReference type="NCBI Taxonomy" id="6526"/>
    <lineage>
        <taxon>Eukaryota</taxon>
        <taxon>Metazoa</taxon>
        <taxon>Spiralia</taxon>
        <taxon>Lophotrochozoa</taxon>
        <taxon>Mollusca</taxon>
        <taxon>Gastropoda</taxon>
        <taxon>Heterobranchia</taxon>
        <taxon>Euthyneura</taxon>
        <taxon>Panpulmonata</taxon>
        <taxon>Hygrophila</taxon>
        <taxon>Lymnaeoidea</taxon>
        <taxon>Planorbidae</taxon>
        <taxon>Biomphalaria</taxon>
    </lineage>
</organism>
<dbReference type="STRING" id="6526.A0A2C9KTZ0"/>
<proteinExistence type="predicted"/>
<dbReference type="AlphaFoldDB" id="A0A2C9KTZ0"/>
<reference evidence="2" key="1">
    <citation type="submission" date="2020-05" db="UniProtKB">
        <authorList>
            <consortium name="EnsemblMetazoa"/>
        </authorList>
    </citation>
    <scope>IDENTIFICATION</scope>
    <source>
        <strain evidence="2">BB02</strain>
    </source>
</reference>
<gene>
    <name evidence="2" type="primary">106051104</name>
</gene>
<dbReference type="InterPro" id="IPR027914">
    <property type="entry name" value="DUF4456"/>
</dbReference>
<protein>
    <recommendedName>
        <fullName evidence="1">DUF4456 domain-containing protein</fullName>
    </recommendedName>
</protein>
<feature type="domain" description="DUF4456" evidence="1">
    <location>
        <begin position="115"/>
        <end position="222"/>
    </location>
</feature>
<sequence>MDSRFLEINKLKFSDDFWTQRTKLKFGLDAAIDGEEYKREKSAVSQSSSKGSEQSMTKINQKANIDVKKTAIGTVRSSKQFKIDKKPLSLDIDTSSKEQFIPHIQGILKDASDGLLSTAEVFYAQKGSNPVTRPQVLQETLEQFTEVITQKIGSYGSQADDYHNQCLQEFRHQLLNLEDLCAQVPGLVIGDYVQNQILESKKAHDALVSEFQSILEHLATRQWQDICQIMSLPSPQTFLFQVVFPLSISTISV</sequence>
<evidence type="ECO:0000313" key="2">
    <source>
        <dbReference type="EnsemblMetazoa" id="BGLB023432-PA"/>
    </source>
</evidence>
<dbReference type="VEuPathDB" id="VectorBase:BGLAX_046952"/>
<dbReference type="Proteomes" id="UP000076420">
    <property type="component" value="Unassembled WGS sequence"/>
</dbReference>
<dbReference type="Pfam" id="PF14644">
    <property type="entry name" value="DUF4456"/>
    <property type="match status" value="1"/>
</dbReference>